<keyword evidence="5" id="KW-1185">Reference proteome</keyword>
<dbReference type="InterPro" id="IPR046906">
    <property type="entry name" value="Mab-21_HhH/H2TH-like"/>
</dbReference>
<feature type="coiled-coil region" evidence="2">
    <location>
        <begin position="456"/>
        <end position="483"/>
    </location>
</feature>
<accession>A0A8B8D1K8</accession>
<organism evidence="5 6">
    <name type="scientific">Crassostrea virginica</name>
    <name type="common">Eastern oyster</name>
    <dbReference type="NCBI Taxonomy" id="6565"/>
    <lineage>
        <taxon>Eukaryota</taxon>
        <taxon>Metazoa</taxon>
        <taxon>Spiralia</taxon>
        <taxon>Lophotrochozoa</taxon>
        <taxon>Mollusca</taxon>
        <taxon>Bivalvia</taxon>
        <taxon>Autobranchia</taxon>
        <taxon>Pteriomorphia</taxon>
        <taxon>Ostreida</taxon>
        <taxon>Ostreoidea</taxon>
        <taxon>Ostreidae</taxon>
        <taxon>Crassostrea</taxon>
    </lineage>
</organism>
<evidence type="ECO:0000313" key="5">
    <source>
        <dbReference type="Proteomes" id="UP000694844"/>
    </source>
</evidence>
<evidence type="ECO:0000259" key="3">
    <source>
        <dbReference type="Pfam" id="PF03281"/>
    </source>
</evidence>
<dbReference type="KEGG" id="cvn:111123760"/>
<keyword evidence="2" id="KW-0175">Coiled coil</keyword>
<evidence type="ECO:0000256" key="1">
    <source>
        <dbReference type="ARBA" id="ARBA00008307"/>
    </source>
</evidence>
<dbReference type="Pfam" id="PF20266">
    <property type="entry name" value="Mab-21_C"/>
    <property type="match status" value="1"/>
</dbReference>
<gene>
    <name evidence="6" type="primary">LOC111123760</name>
</gene>
<proteinExistence type="inferred from homology"/>
<dbReference type="Pfam" id="PF03281">
    <property type="entry name" value="Mab-21"/>
    <property type="match status" value="1"/>
</dbReference>
<dbReference type="Gene3D" id="1.10.1410.40">
    <property type="match status" value="1"/>
</dbReference>
<dbReference type="InterPro" id="IPR024810">
    <property type="entry name" value="MAB21L/cGLR"/>
</dbReference>
<dbReference type="AlphaFoldDB" id="A0A8B8D1K8"/>
<name>A0A8B8D1K8_CRAVI</name>
<dbReference type="InterPro" id="IPR046903">
    <property type="entry name" value="Mab-21-like_nuc_Trfase"/>
</dbReference>
<reference evidence="6" key="1">
    <citation type="submission" date="2025-08" db="UniProtKB">
        <authorList>
            <consortium name="RefSeq"/>
        </authorList>
    </citation>
    <scope>IDENTIFICATION</scope>
    <source>
        <tissue evidence="6">Whole sample</tissue>
    </source>
</reference>
<dbReference type="PANTHER" id="PTHR10656">
    <property type="entry name" value="CELL FATE DETERMINING PROTEIN MAB21-RELATED"/>
    <property type="match status" value="1"/>
</dbReference>
<dbReference type="OrthoDB" id="6150522at2759"/>
<protein>
    <submittedName>
        <fullName evidence="6">Uncharacterized protein LOC111123760</fullName>
    </submittedName>
</protein>
<sequence>MSKATNQINFEGSFLADIAEILNDIHQDGDKISLDALFLMEIISLKQANSSFPGGLFSKCHVVGSAGECVSCLDVFSNESDVDVMCVMKSMTAFERHPGRGSSEHEQCYQFDDTDTLPGYVKLKLIILEDHTDSNEEAATFLPSCEIRQNAMNFYDDTSSVLFSQMFQLLGNNMSVNWFNNGPSFSTSIKSDDQNVLTRKLAHINSVDSVVAIQCREWPKIADEWIERRREYEWPAGALIEEVVETGCCLVPIGGHMSCHKDLEWRISFVLAERLLIRRMSFVQRFVYSLSKTIKKEVFGVFSDVISSYIIKTAILWVSEESDVSKWRPKMVLLYVRLCFLKILNFLQADFCPNYFMRACNLFHAKYSEHDRLTLIDIVTNFLNPSHFLKTLNNIKSIQNVKKNMYNYLRILSSHTSTLKDLRNGILYRYVSEETMNQFMKGLFSKTEEADPVVAIKYLSRLLRQVKENNDQLSARFRETLVENLSALQIRAVTADAYRNMTSSPEPLSTQQRFEFLQNLIEESKLKATELSIGGLTQIAHSFFSLGCVENCLHLLNPIVDMTRSKPQIRMNNYMSMFNLLAVNLFSDPSCLGISSPVRPVVDIQFYSFELPMLTRDINIECLLLELQHAHYSNLCFGTEGFTFKVSLDPVIYACYMKFKCLRRIEDNIGSCVALREFEEMTNKGICHRYTALNLLGCCLWENGYKEKAILMLGRSVRENRGRLATYYHIAMMLNGEMRQ</sequence>
<dbReference type="Proteomes" id="UP000694844">
    <property type="component" value="Chromosome 3"/>
</dbReference>
<dbReference type="PANTHER" id="PTHR10656:SF69">
    <property type="entry name" value="MAB-21-LIKE HHH_H2TH-LIKE DOMAIN-CONTAINING PROTEIN"/>
    <property type="match status" value="1"/>
</dbReference>
<dbReference type="GeneID" id="111123760"/>
<feature type="domain" description="Mab-21-like nucleotidyltransferase" evidence="3">
    <location>
        <begin position="171"/>
        <end position="278"/>
    </location>
</feature>
<evidence type="ECO:0000313" key="6">
    <source>
        <dbReference type="RefSeq" id="XP_022322032.1"/>
    </source>
</evidence>
<evidence type="ECO:0000256" key="2">
    <source>
        <dbReference type="SAM" id="Coils"/>
    </source>
</evidence>
<feature type="domain" description="Mab-21-like HhH/H2TH-like" evidence="4">
    <location>
        <begin position="302"/>
        <end position="373"/>
    </location>
</feature>
<comment type="similarity">
    <text evidence="1">Belongs to the mab-21 family.</text>
</comment>
<evidence type="ECO:0000259" key="4">
    <source>
        <dbReference type="Pfam" id="PF20266"/>
    </source>
</evidence>
<dbReference type="RefSeq" id="XP_022322032.1">
    <property type="nucleotide sequence ID" value="XM_022466324.1"/>
</dbReference>
<dbReference type="SMART" id="SM01265">
    <property type="entry name" value="Mab-21"/>
    <property type="match status" value="1"/>
</dbReference>